<organism evidence="12 13">
    <name type="scientific">Pomacea canaliculata</name>
    <name type="common">Golden apple snail</name>
    <dbReference type="NCBI Taxonomy" id="400727"/>
    <lineage>
        <taxon>Eukaryota</taxon>
        <taxon>Metazoa</taxon>
        <taxon>Spiralia</taxon>
        <taxon>Lophotrochozoa</taxon>
        <taxon>Mollusca</taxon>
        <taxon>Gastropoda</taxon>
        <taxon>Caenogastropoda</taxon>
        <taxon>Architaenioglossa</taxon>
        <taxon>Ampullarioidea</taxon>
        <taxon>Ampullariidae</taxon>
        <taxon>Pomacea</taxon>
    </lineage>
</organism>
<dbReference type="GO" id="GO:0016020">
    <property type="term" value="C:membrane"/>
    <property type="evidence" value="ECO:0007669"/>
    <property type="project" value="UniProtKB-SubCell"/>
</dbReference>
<dbReference type="STRING" id="400727.A0A2T7PCP7"/>
<evidence type="ECO:0000256" key="3">
    <source>
        <dbReference type="ARBA" id="ARBA00022676"/>
    </source>
</evidence>
<keyword evidence="5" id="KW-0812">Transmembrane</keyword>
<keyword evidence="8" id="KW-0472">Membrane</keyword>
<proteinExistence type="inferred from homology"/>
<comment type="caution">
    <text evidence="12">The sequence shown here is derived from an EMBL/GenBank/DDBJ whole genome shotgun (WGS) entry which is preliminary data.</text>
</comment>
<gene>
    <name evidence="12" type="ORF">C0Q70_06601</name>
</gene>
<dbReference type="GO" id="GO:0012505">
    <property type="term" value="C:endomembrane system"/>
    <property type="evidence" value="ECO:0007669"/>
    <property type="project" value="UniProtKB-SubCell"/>
</dbReference>
<comment type="similarity">
    <text evidence="2">Belongs to the glycosyltransferase 31 family.</text>
</comment>
<keyword evidence="4" id="KW-0808">Transferase</keyword>
<dbReference type="Gene3D" id="3.90.550.50">
    <property type="match status" value="2"/>
</dbReference>
<evidence type="ECO:0000256" key="9">
    <source>
        <dbReference type="ARBA" id="ARBA00037847"/>
    </source>
</evidence>
<evidence type="ECO:0000256" key="1">
    <source>
        <dbReference type="ARBA" id="ARBA00004606"/>
    </source>
</evidence>
<feature type="signal peptide" evidence="10">
    <location>
        <begin position="1"/>
        <end position="36"/>
    </location>
</feature>
<keyword evidence="3" id="KW-0328">Glycosyltransferase</keyword>
<evidence type="ECO:0000313" key="13">
    <source>
        <dbReference type="Proteomes" id="UP000245119"/>
    </source>
</evidence>
<keyword evidence="6" id="KW-0735">Signal-anchor</keyword>
<sequence>MASAARKVHGKRMFQSPYFLVACLTILLCGSDCASGDELRFGDIVMVLQMQPHPYHLLRAHKFREHFEEQISSLPKNERPGLYLTYEEWPEMRGAWTVFPLIPQFIKMFSEKKWIFICEEETRVDIKKVLSVLQRYDSSQDIFLGRELKDKHATIIHHFAFYESPSVFSYPDFGAGLAFTLPLIIKMGAVLREDFSFSIDAKHELALFLKDKLNVLLTPVCAFCGNKEETEERQGCDCATWQPLKFPSCGHPVRAEELFVAVKTCQKFHNDRVQVVKNTWAPEAEFIEYYSDEVNDSIPTIDLGVPNTEVGHCSKTREIIRRTASHENISNIPWILILDDDTIINLERLRHLLTCYNTYQPLILGERYGYGSSTGLGYDYITGGGGMVFNQPAVKKLAAEFVCAQDHSPDDMLIGMFAAREKMLLIHSPYFHQARPEDYSPEFLSNQVPVSFHKHWNTDPYKIYQLLKEGKPLSNNTQQKSTSNDKHIEL</sequence>
<protein>
    <recommendedName>
        <fullName evidence="11">Fringe-like glycosyltransferase domain-containing protein</fullName>
    </recommendedName>
</protein>
<dbReference type="OrthoDB" id="421979at2759"/>
<dbReference type="GO" id="GO:0016757">
    <property type="term" value="F:glycosyltransferase activity"/>
    <property type="evidence" value="ECO:0007669"/>
    <property type="project" value="UniProtKB-KW"/>
</dbReference>
<dbReference type="AlphaFoldDB" id="A0A2T7PCP7"/>
<dbReference type="Pfam" id="PF02434">
    <property type="entry name" value="Fringe"/>
    <property type="match status" value="2"/>
</dbReference>
<dbReference type="PROSITE" id="PS51257">
    <property type="entry name" value="PROKAR_LIPOPROTEIN"/>
    <property type="match status" value="1"/>
</dbReference>
<evidence type="ECO:0000256" key="8">
    <source>
        <dbReference type="ARBA" id="ARBA00023136"/>
    </source>
</evidence>
<reference evidence="12 13" key="1">
    <citation type="submission" date="2018-04" db="EMBL/GenBank/DDBJ databases">
        <title>The genome of golden apple snail Pomacea canaliculata provides insight into stress tolerance and invasive adaptation.</title>
        <authorList>
            <person name="Liu C."/>
            <person name="Liu B."/>
            <person name="Ren Y."/>
            <person name="Zhang Y."/>
            <person name="Wang H."/>
            <person name="Li S."/>
            <person name="Jiang F."/>
            <person name="Yin L."/>
            <person name="Zhang G."/>
            <person name="Qian W."/>
            <person name="Fan W."/>
        </authorList>
    </citation>
    <scope>NUCLEOTIDE SEQUENCE [LARGE SCALE GENOMIC DNA]</scope>
    <source>
        <strain evidence="12">SZHN2017</strain>
        <tissue evidence="12">Muscle</tissue>
    </source>
</reference>
<evidence type="ECO:0000313" key="12">
    <source>
        <dbReference type="EMBL" id="PVD31189.1"/>
    </source>
</evidence>
<evidence type="ECO:0000256" key="2">
    <source>
        <dbReference type="ARBA" id="ARBA00008661"/>
    </source>
</evidence>
<feature type="domain" description="Fringe-like glycosyltransferase" evidence="11">
    <location>
        <begin position="253"/>
        <end position="458"/>
    </location>
</feature>
<dbReference type="OMA" id="CATYPRF"/>
<keyword evidence="13" id="KW-1185">Reference proteome</keyword>
<evidence type="ECO:0000256" key="7">
    <source>
        <dbReference type="ARBA" id="ARBA00022989"/>
    </source>
</evidence>
<evidence type="ECO:0000256" key="5">
    <source>
        <dbReference type="ARBA" id="ARBA00022692"/>
    </source>
</evidence>
<accession>A0A2T7PCP7</accession>
<dbReference type="EMBL" id="PZQS01000004">
    <property type="protein sequence ID" value="PVD31189.1"/>
    <property type="molecule type" value="Genomic_DNA"/>
</dbReference>
<feature type="domain" description="Fringe-like glycosyltransferase" evidence="11">
    <location>
        <begin position="108"/>
        <end position="193"/>
    </location>
</feature>
<comment type="subcellular location">
    <subcellularLocation>
        <location evidence="9">Endomembrane system</location>
        <topology evidence="9">Single-pass membrane protein</topology>
    </subcellularLocation>
    <subcellularLocation>
        <location evidence="1">Membrane</location>
        <topology evidence="1">Single-pass type II membrane protein</topology>
    </subcellularLocation>
</comment>
<evidence type="ECO:0000256" key="6">
    <source>
        <dbReference type="ARBA" id="ARBA00022968"/>
    </source>
</evidence>
<dbReference type="FunFam" id="3.90.550.50:FF:000008">
    <property type="entry name" value="Beta-1,3-glucosyltransferase"/>
    <property type="match status" value="1"/>
</dbReference>
<keyword evidence="7" id="KW-1133">Transmembrane helix</keyword>
<evidence type="ECO:0000256" key="10">
    <source>
        <dbReference type="SAM" id="SignalP"/>
    </source>
</evidence>
<dbReference type="PANTHER" id="PTHR10811">
    <property type="entry name" value="FRINGE-RELATED"/>
    <property type="match status" value="1"/>
</dbReference>
<dbReference type="Proteomes" id="UP000245119">
    <property type="component" value="Linkage Group LG4"/>
</dbReference>
<dbReference type="InterPro" id="IPR003378">
    <property type="entry name" value="Fringe-like_glycosylTrfase"/>
</dbReference>
<feature type="chain" id="PRO_5015769448" description="Fringe-like glycosyltransferase domain-containing protein" evidence="10">
    <location>
        <begin position="37"/>
        <end position="490"/>
    </location>
</feature>
<evidence type="ECO:0000256" key="4">
    <source>
        <dbReference type="ARBA" id="ARBA00022679"/>
    </source>
</evidence>
<keyword evidence="10" id="KW-0732">Signal</keyword>
<name>A0A2T7PCP7_POMCA</name>
<evidence type="ECO:0000259" key="11">
    <source>
        <dbReference type="Pfam" id="PF02434"/>
    </source>
</evidence>